<keyword evidence="4 7" id="KW-0812">Transmembrane</keyword>
<evidence type="ECO:0000313" key="12">
    <source>
        <dbReference type="Proteomes" id="UP000288805"/>
    </source>
</evidence>
<dbReference type="Proteomes" id="UP000288805">
    <property type="component" value="Unassembled WGS sequence"/>
</dbReference>
<dbReference type="PANTHER" id="PTHR11439">
    <property type="entry name" value="GAG-POL-RELATED RETROTRANSPOSON"/>
    <property type="match status" value="1"/>
</dbReference>
<feature type="transmembrane region" description="Helical" evidence="7">
    <location>
        <begin position="1045"/>
        <end position="1072"/>
    </location>
</feature>
<evidence type="ECO:0000256" key="6">
    <source>
        <dbReference type="ARBA" id="ARBA00023136"/>
    </source>
</evidence>
<evidence type="ECO:0000259" key="10">
    <source>
        <dbReference type="Pfam" id="PF25597"/>
    </source>
</evidence>
<evidence type="ECO:0000259" key="9">
    <source>
        <dbReference type="Pfam" id="PF07727"/>
    </source>
</evidence>
<accession>A0A438EKG8</accession>
<feature type="domain" description="Casparian strip membrane protein" evidence="8">
    <location>
        <begin position="959"/>
        <end position="1107"/>
    </location>
</feature>
<reference evidence="11 12" key="1">
    <citation type="journal article" date="2018" name="PLoS Genet.">
        <title>Population sequencing reveals clonal diversity and ancestral inbreeding in the grapevine cultivar Chardonnay.</title>
        <authorList>
            <person name="Roach M.J."/>
            <person name="Johnson D.L."/>
            <person name="Bohlmann J."/>
            <person name="van Vuuren H.J."/>
            <person name="Jones S.J."/>
            <person name="Pretorius I.S."/>
            <person name="Schmidt S.A."/>
            <person name="Borneman A.R."/>
        </authorList>
    </citation>
    <scope>NUCLEOTIDE SEQUENCE [LARGE SCALE GENOMIC DNA]</scope>
    <source>
        <strain evidence="12">cv. Chardonnay</strain>
        <tissue evidence="11">Leaf</tissue>
    </source>
</reference>
<comment type="similarity">
    <text evidence="2">Belongs to the Casparian strip membrane proteins (CASP) family.</text>
</comment>
<dbReference type="Pfam" id="PF25597">
    <property type="entry name" value="SH3_retrovirus"/>
    <property type="match status" value="1"/>
</dbReference>
<dbReference type="Pfam" id="PF04535">
    <property type="entry name" value="CASP_dom"/>
    <property type="match status" value="1"/>
</dbReference>
<dbReference type="CDD" id="cd09272">
    <property type="entry name" value="RNase_HI_RT_Ty1"/>
    <property type="match status" value="1"/>
</dbReference>
<name>A0A438EKG8_VITVI</name>
<dbReference type="Pfam" id="PF14223">
    <property type="entry name" value="Retrotran_gag_2"/>
    <property type="match status" value="1"/>
</dbReference>
<dbReference type="GO" id="GO:0005886">
    <property type="term" value="C:plasma membrane"/>
    <property type="evidence" value="ECO:0007669"/>
    <property type="project" value="UniProtKB-SubCell"/>
</dbReference>
<keyword evidence="5 7" id="KW-1133">Transmembrane helix</keyword>
<dbReference type="PANTHER" id="PTHR11439:SF524">
    <property type="entry name" value="RNA-DIRECTED DNA POLYMERASE, PROTEIN KINASE RLK-PELLE-DLSV FAMILY"/>
    <property type="match status" value="1"/>
</dbReference>
<feature type="transmembrane region" description="Helical" evidence="7">
    <location>
        <begin position="1098"/>
        <end position="1120"/>
    </location>
</feature>
<evidence type="ECO:0000256" key="3">
    <source>
        <dbReference type="ARBA" id="ARBA00022475"/>
    </source>
</evidence>
<dbReference type="EMBL" id="QGNW01001257">
    <property type="protein sequence ID" value="RVW48128.1"/>
    <property type="molecule type" value="Genomic_DNA"/>
</dbReference>
<dbReference type="InterPro" id="IPR006702">
    <property type="entry name" value="CASP_dom"/>
</dbReference>
<comment type="subcellular location">
    <subcellularLocation>
        <location evidence="1">Cell membrane</location>
        <topology evidence="1">Multi-pass membrane protein</topology>
    </subcellularLocation>
</comment>
<feature type="domain" description="Retroviral polymerase SH3-like" evidence="10">
    <location>
        <begin position="352"/>
        <end position="385"/>
    </location>
</feature>
<dbReference type="InterPro" id="IPR057670">
    <property type="entry name" value="SH3_retrovirus"/>
</dbReference>
<evidence type="ECO:0000256" key="2">
    <source>
        <dbReference type="ARBA" id="ARBA00007651"/>
    </source>
</evidence>
<dbReference type="InterPro" id="IPR013103">
    <property type="entry name" value="RVT_2"/>
</dbReference>
<evidence type="ECO:0000313" key="11">
    <source>
        <dbReference type="EMBL" id="RVW48128.1"/>
    </source>
</evidence>
<feature type="domain" description="Reverse transcriptase Ty1/copia-type" evidence="9">
    <location>
        <begin position="513"/>
        <end position="733"/>
    </location>
</feature>
<feature type="transmembrane region" description="Helical" evidence="7">
    <location>
        <begin position="1012"/>
        <end position="1033"/>
    </location>
</feature>
<dbReference type="Pfam" id="PF07727">
    <property type="entry name" value="RVT_2"/>
    <property type="match status" value="1"/>
</dbReference>
<dbReference type="AlphaFoldDB" id="A0A438EKG8"/>
<dbReference type="NCBIfam" id="TIGR01569">
    <property type="entry name" value="A_tha_TIGR01569"/>
    <property type="match status" value="1"/>
</dbReference>
<dbReference type="InterPro" id="IPR006459">
    <property type="entry name" value="CASP/CASPL"/>
</dbReference>
<evidence type="ECO:0000256" key="7">
    <source>
        <dbReference type="SAM" id="Phobius"/>
    </source>
</evidence>
<evidence type="ECO:0000256" key="1">
    <source>
        <dbReference type="ARBA" id="ARBA00004651"/>
    </source>
</evidence>
<evidence type="ECO:0000256" key="4">
    <source>
        <dbReference type="ARBA" id="ARBA00022692"/>
    </source>
</evidence>
<gene>
    <name evidence="11" type="primary">RE1_2550</name>
    <name evidence="11" type="ORF">CK203_073517</name>
</gene>
<dbReference type="InterPro" id="IPR043502">
    <property type="entry name" value="DNA/RNA_pol_sf"/>
</dbReference>
<evidence type="ECO:0000259" key="8">
    <source>
        <dbReference type="Pfam" id="PF04535"/>
    </source>
</evidence>
<sequence length="1123" mass="124551">MGYRNLCFSDDEVPVQFLTREDARSGKATKEFLEWEQQDQLLLSWLLSSVSELEPRRNSSRLNFSIPRREVSTIDEYLAKIKVCVDSLASVGVSLSTKDHVESILDGLPNDYESFVTSVILRNDDFSVEEIEALLMAHESRVEKNNSSLDSSPSAHVANSNAVEKGNRFKQDYYAANSQGNHSGYNGSFGRGGDFGRRGGFNGGRGFNWNYNGRSNRGGFRGRGNRGNFQARPPWNSDNQNEKPACQLCGKIGHVVAQCYYRFDHTFQVHVGNGTGLSIKHIGQSEFLSPFSSKPLLLNHLLHVTQAVLMVGKVRDGLYAFGLLTSCSQTNSKLIEVSFCLYSFFVIYLDLWHKRSEECTFLGYSLKHKGYKCMSSSGRVYISRDPLLQYCLNNAASSTSPISSARPISEMDNIVSTHPHAPNSADTTLTPAQVVSNPVATPIQHVISSIADASVTRTIAKDADNTHPMITRAKSGIVKPKIFIAAVREPSSVSAAFNKMSGKRLWWLSMMHYKETTPDGTVQKYKARLVAKGFHQQAGFDFTETFSPVVKPSTIRVVFTIALSRNWAIKQLDVNNAFLNGDLQEEVFMQQPQGFIDEQNPNLVCRLHKALYGLKQAPRAWFEKLHQALLSFGFVSAKSDQSLFLRFTPSHITYVLVYVDDILVTGSDTAAITSLIAQLNSEFSLKDLGEVHYFLGIQVSHTNNGLHLSQTKYIRDLLQKTKMVHCKPARTPLPTGLKLRAGDSDPVEDLHGYRSTVGALQYVTITRPELSFSVNKVCQFMQNPTEEHWKAVKRILRYLQGTLQHGHCVFLGPNLISWQSKKQHTVSRSSTEAEYRSLAGLVAEITWLRSLLSELQLPLAKPPLVWCDNLSTVLLSANPVLHARTKHIELDLYFVREKSFGRSLLPNFQTGALMQVSLANHIQWEMDDGSLQHWVREEKVAPIVATTKATPHPNAGWKKGLAIFDFLLRLAAIAATLAAATTMGTTDETLPFFTSSSSSKLVLTTCLRLCEFFVVATAIASGYLALSLPFSLVSIFRPHAQGIRLLLIISDTVMLALTTAGAASATAIVYLAHNGDSSANWIAICQQFTDFCQSVSGAVVASFIAVVIFMLLVMMSALALRKH</sequence>
<organism evidence="11 12">
    <name type="scientific">Vitis vinifera</name>
    <name type="common">Grape</name>
    <dbReference type="NCBI Taxonomy" id="29760"/>
    <lineage>
        <taxon>Eukaryota</taxon>
        <taxon>Viridiplantae</taxon>
        <taxon>Streptophyta</taxon>
        <taxon>Embryophyta</taxon>
        <taxon>Tracheophyta</taxon>
        <taxon>Spermatophyta</taxon>
        <taxon>Magnoliopsida</taxon>
        <taxon>eudicotyledons</taxon>
        <taxon>Gunneridae</taxon>
        <taxon>Pentapetalae</taxon>
        <taxon>rosids</taxon>
        <taxon>Vitales</taxon>
        <taxon>Vitaceae</taxon>
        <taxon>Viteae</taxon>
        <taxon>Vitis</taxon>
    </lineage>
</organism>
<keyword evidence="3" id="KW-1003">Cell membrane</keyword>
<protein>
    <submittedName>
        <fullName evidence="11">Retrovirus-related Pol polyprotein from transposon RE1</fullName>
    </submittedName>
</protein>
<comment type="caution">
    <text evidence="11">The sequence shown here is derived from an EMBL/GenBank/DDBJ whole genome shotgun (WGS) entry which is preliminary data.</text>
</comment>
<proteinExistence type="inferred from homology"/>
<dbReference type="SUPFAM" id="SSF56672">
    <property type="entry name" value="DNA/RNA polymerases"/>
    <property type="match status" value="1"/>
</dbReference>
<evidence type="ECO:0000256" key="5">
    <source>
        <dbReference type="ARBA" id="ARBA00022989"/>
    </source>
</evidence>
<keyword evidence="6 7" id="KW-0472">Membrane</keyword>